<accession>A0A8J7F1D5</accession>
<dbReference type="InterPro" id="IPR050452">
    <property type="entry name" value="Metacaspase"/>
</dbReference>
<dbReference type="Gene3D" id="3.40.50.1460">
    <property type="match status" value="1"/>
</dbReference>
<name>A0A8J7F1D5_9CYAN</name>
<keyword evidence="3" id="KW-1185">Reference proteome</keyword>
<dbReference type="InterPro" id="IPR029030">
    <property type="entry name" value="Caspase-like_dom_sf"/>
</dbReference>
<dbReference type="AlphaFoldDB" id="A0A8J7F1D5"/>
<dbReference type="GO" id="GO:0006508">
    <property type="term" value="P:proteolysis"/>
    <property type="evidence" value="ECO:0007669"/>
    <property type="project" value="InterPro"/>
</dbReference>
<organism evidence="2 3">
    <name type="scientific">Plectonema cf. radiosum LEGE 06105</name>
    <dbReference type="NCBI Taxonomy" id="945769"/>
    <lineage>
        <taxon>Bacteria</taxon>
        <taxon>Bacillati</taxon>
        <taxon>Cyanobacteriota</taxon>
        <taxon>Cyanophyceae</taxon>
        <taxon>Oscillatoriophycideae</taxon>
        <taxon>Oscillatoriales</taxon>
        <taxon>Microcoleaceae</taxon>
        <taxon>Plectonema</taxon>
    </lineage>
</organism>
<sequence>MIKRRNFLQLTGSTLAALGMSHLDIMNQGNRYAKVLAENTPRKLALLVGITEYPKIERFEKKQLEGCVNDVLFQKELLVHRFGFCSNDIVTLTTTKDTPLEFKPTRKNILEKFEKHLIEQAKPGDIVIFHFSGHGSHLRDPKSLQSCDDKRFLEFNSTLAVIDDSQNNFAPDIMGRTLFLLRLALQKKGVTNVTMLLDSCFSGGATRGNFVGRWASGDGYDPHPDEREYQKRWMDYLQIQDEDAFQKLRCSSVGNGVVIASSEKGLASWDGLISDFPAGAFTYFLTQYLWQQTNTVGKVITEIKSPIQSFATFQNPVVDGDDTQPIFFTDTKSIPSSQGVISKINGKEINLWLGGLEYESLSSMQKDAKFAVLNNLGEVLGEIVLTTSRNFLNAKAKLLPQSANLNIQPGMFIQEISRVIPANLKLNIGLDPSLTKDIGDARENISKIKRMEAIPAQANTLYSKKVEYILGRMTKDNRKKQTNREDLPDIDTIGLFSESLEFIPGSFGKQGESITDAISRLKPKLTSFLAMHILKQTLNANSSKLDVEASISLLEQPNTIIAKTQIATAKSNQIQAKETYSRVLPLNKLFQFEIKNNTPENLYVIVILIDVTGKPYVVFPYQNRIKNETLQIKPGTPLIVGKLGQIELKAVEKGTAEALIVTSRSELKNAAKMLQQLVRETRGGGRGKANQPIDISRGEPVTVIDDLLDDLSGSRGGSSQPREVKANNIATLSMSFEVG</sequence>
<dbReference type="GO" id="GO:0005737">
    <property type="term" value="C:cytoplasm"/>
    <property type="evidence" value="ECO:0007669"/>
    <property type="project" value="TreeGrafter"/>
</dbReference>
<dbReference type="GO" id="GO:0004197">
    <property type="term" value="F:cysteine-type endopeptidase activity"/>
    <property type="evidence" value="ECO:0007669"/>
    <property type="project" value="InterPro"/>
</dbReference>
<gene>
    <name evidence="2" type="ORF">IQ247_09975</name>
</gene>
<dbReference type="PIRSF" id="PIRSF007398">
    <property type="entry name" value="Sll0148_caspase"/>
    <property type="match status" value="1"/>
</dbReference>
<evidence type="ECO:0000313" key="3">
    <source>
        <dbReference type="Proteomes" id="UP000620559"/>
    </source>
</evidence>
<protein>
    <submittedName>
        <fullName evidence="2">Caspase family protein</fullName>
    </submittedName>
</protein>
<dbReference type="InterPro" id="IPR011189">
    <property type="entry name" value="UCP_caspase_lke"/>
</dbReference>
<comment type="caution">
    <text evidence="2">The sequence shown here is derived from an EMBL/GenBank/DDBJ whole genome shotgun (WGS) entry which is preliminary data.</text>
</comment>
<dbReference type="PANTHER" id="PTHR48104">
    <property type="entry name" value="METACASPASE-4"/>
    <property type="match status" value="1"/>
</dbReference>
<dbReference type="RefSeq" id="WP_193919467.1">
    <property type="nucleotide sequence ID" value="NZ_JADEWL010000023.1"/>
</dbReference>
<dbReference type="EMBL" id="JADEWL010000023">
    <property type="protein sequence ID" value="MBE9213002.1"/>
    <property type="molecule type" value="Genomic_DNA"/>
</dbReference>
<reference evidence="2" key="1">
    <citation type="submission" date="2020-10" db="EMBL/GenBank/DDBJ databases">
        <authorList>
            <person name="Castelo-Branco R."/>
            <person name="Eusebio N."/>
            <person name="Adriana R."/>
            <person name="Vieira A."/>
            <person name="Brugerolle De Fraissinette N."/>
            <person name="Rezende De Castro R."/>
            <person name="Schneider M.P."/>
            <person name="Vasconcelos V."/>
            <person name="Leao P.N."/>
        </authorList>
    </citation>
    <scope>NUCLEOTIDE SEQUENCE</scope>
    <source>
        <strain evidence="2">LEGE 06105</strain>
    </source>
</reference>
<feature type="domain" description="Peptidase C14 caspase" evidence="1">
    <location>
        <begin position="42"/>
        <end position="308"/>
    </location>
</feature>
<dbReference type="Pfam" id="PF00656">
    <property type="entry name" value="Peptidase_C14"/>
    <property type="match status" value="1"/>
</dbReference>
<proteinExistence type="predicted"/>
<evidence type="ECO:0000259" key="1">
    <source>
        <dbReference type="Pfam" id="PF00656"/>
    </source>
</evidence>
<evidence type="ECO:0000313" key="2">
    <source>
        <dbReference type="EMBL" id="MBE9213002.1"/>
    </source>
</evidence>
<dbReference type="PANTHER" id="PTHR48104:SF30">
    <property type="entry name" value="METACASPASE-1"/>
    <property type="match status" value="1"/>
</dbReference>
<dbReference type="InterPro" id="IPR011600">
    <property type="entry name" value="Pept_C14_caspase"/>
</dbReference>
<dbReference type="Proteomes" id="UP000620559">
    <property type="component" value="Unassembled WGS sequence"/>
</dbReference>
<dbReference type="SUPFAM" id="SSF52129">
    <property type="entry name" value="Caspase-like"/>
    <property type="match status" value="1"/>
</dbReference>